<organism evidence="1 2">
    <name type="scientific">Henriciella pelagia</name>
    <dbReference type="NCBI Taxonomy" id="1977912"/>
    <lineage>
        <taxon>Bacteria</taxon>
        <taxon>Pseudomonadati</taxon>
        <taxon>Pseudomonadota</taxon>
        <taxon>Alphaproteobacteria</taxon>
        <taxon>Hyphomonadales</taxon>
        <taxon>Hyphomonadaceae</taxon>
        <taxon>Henriciella</taxon>
    </lineage>
</organism>
<evidence type="ECO:0000313" key="1">
    <source>
        <dbReference type="EMBL" id="GGB72548.1"/>
    </source>
</evidence>
<protein>
    <recommendedName>
        <fullName evidence="3">Lipoprotein</fullName>
    </recommendedName>
</protein>
<dbReference type="PROSITE" id="PS51257">
    <property type="entry name" value="PROKAR_LIPOPROTEIN"/>
    <property type="match status" value="1"/>
</dbReference>
<gene>
    <name evidence="1" type="ORF">GCM10011503_21500</name>
</gene>
<proteinExistence type="predicted"/>
<accession>A0ABQ1JN58</accession>
<dbReference type="Proteomes" id="UP000628854">
    <property type="component" value="Unassembled WGS sequence"/>
</dbReference>
<sequence>MLATRSPVPALAAGALLLAACDDEADLTPTLEAGATDIEQDGSLVSEFVSLCGDIVINGAAPASAAGKFDWDKPVTSDMAQMAAMGGYAADKPEGSVTLQVVPLDFPHLQGITCTVSALDPMTVDTSPLDPLKAIDGFSGEVKWIGSSGDRTELGRFSGVASDGAVVTIHAMRFEDGRYMTLSMSKSRPVDPA</sequence>
<comment type="caution">
    <text evidence="1">The sequence shown here is derived from an EMBL/GenBank/DDBJ whole genome shotgun (WGS) entry which is preliminary data.</text>
</comment>
<evidence type="ECO:0008006" key="3">
    <source>
        <dbReference type="Google" id="ProtNLM"/>
    </source>
</evidence>
<keyword evidence="2" id="KW-1185">Reference proteome</keyword>
<reference evidence="2" key="1">
    <citation type="journal article" date="2019" name="Int. J. Syst. Evol. Microbiol.">
        <title>The Global Catalogue of Microorganisms (GCM) 10K type strain sequencing project: providing services to taxonomists for standard genome sequencing and annotation.</title>
        <authorList>
            <consortium name="The Broad Institute Genomics Platform"/>
            <consortium name="The Broad Institute Genome Sequencing Center for Infectious Disease"/>
            <person name="Wu L."/>
            <person name="Ma J."/>
        </authorList>
    </citation>
    <scope>NUCLEOTIDE SEQUENCE [LARGE SCALE GENOMIC DNA]</scope>
    <source>
        <strain evidence="2">CGMCC 1.15928</strain>
    </source>
</reference>
<dbReference type="EMBL" id="BMKF01000002">
    <property type="protein sequence ID" value="GGB72548.1"/>
    <property type="molecule type" value="Genomic_DNA"/>
</dbReference>
<dbReference type="RefSeq" id="WP_084392120.1">
    <property type="nucleotide sequence ID" value="NZ_BMKF01000002.1"/>
</dbReference>
<evidence type="ECO:0000313" key="2">
    <source>
        <dbReference type="Proteomes" id="UP000628854"/>
    </source>
</evidence>
<name>A0ABQ1JN58_9PROT</name>